<comment type="catalytic activity">
    <reaction evidence="12">
        <text>all-trans-decaprenyl diphosphate + 4-hydroxybenzoate = 4-hydroxy-3-(all-trans-decaprenyl)benzoate + diphosphate</text>
        <dbReference type="Rhea" id="RHEA:44564"/>
        <dbReference type="ChEBI" id="CHEBI:17879"/>
        <dbReference type="ChEBI" id="CHEBI:33019"/>
        <dbReference type="ChEBI" id="CHEBI:60721"/>
        <dbReference type="ChEBI" id="CHEBI:84503"/>
        <dbReference type="EC" id="2.5.1.39"/>
    </reaction>
    <physiologicalReaction direction="left-to-right" evidence="12">
        <dbReference type="Rhea" id="RHEA:44565"/>
    </physiologicalReaction>
</comment>
<dbReference type="InterPro" id="IPR044878">
    <property type="entry name" value="UbiA_sf"/>
</dbReference>
<accession>A0AAV8WIJ6</accession>
<dbReference type="Pfam" id="PF01040">
    <property type="entry name" value="UbiA"/>
    <property type="match status" value="1"/>
</dbReference>
<dbReference type="CDD" id="cd13959">
    <property type="entry name" value="PT_UbiA_COQ2"/>
    <property type="match status" value="1"/>
</dbReference>
<evidence type="ECO:0000256" key="10">
    <source>
        <dbReference type="ARBA" id="ARBA00023136"/>
    </source>
</evidence>
<sequence>MFTRNCISVYKFIGKSYPKREVSFSKYYKIGGAFSCNRLFATSVTAEDGRSKQNIAAKLVDKAPKQLQPYLRLMRLDKPIGTWLLFWPCGWGIASAAAPGCLPDPYILTLFGTGALIMRGAGCTINDIWDRDIDAKVERTKDRPLVNGDVSLKQAVLFLGGQLSIGLIILLQLNWYSVFLGASSLALVISYPLMKRFTHWPQLVLGFTFNWGALLGYSAIHGTIDLATCLPLYISGICWTIIYDTIYAHQDKTDDLRLGIKSTAIKFDQDTKFWLSGFASMMIGNLILSGVMCDQTWPYYTAVTLVATHLASQINTLKINNPTDCSKKFVSNSNVGLILFCGIVLGTLFKKDRKQTKEYIQSIPVQLQVN</sequence>
<dbReference type="Gene3D" id="1.20.120.1780">
    <property type="entry name" value="UbiA prenyltransferase"/>
    <property type="match status" value="1"/>
</dbReference>
<feature type="transmembrane region" description="Helical" evidence="15">
    <location>
        <begin position="175"/>
        <end position="194"/>
    </location>
</feature>
<keyword evidence="7 15" id="KW-0999">Mitochondrion inner membrane</keyword>
<evidence type="ECO:0000256" key="1">
    <source>
        <dbReference type="ARBA" id="ARBA00001946"/>
    </source>
</evidence>
<feature type="transmembrane region" description="Helical" evidence="15">
    <location>
        <begin position="230"/>
        <end position="248"/>
    </location>
</feature>
<evidence type="ECO:0000256" key="15">
    <source>
        <dbReference type="HAMAP-Rule" id="MF_03189"/>
    </source>
</evidence>
<dbReference type="PROSITE" id="PS00943">
    <property type="entry name" value="UBIA"/>
    <property type="match status" value="1"/>
</dbReference>
<dbReference type="EC" id="2.5.1.39" evidence="15"/>
<dbReference type="PANTHER" id="PTHR11048">
    <property type="entry name" value="PRENYLTRANSFERASES"/>
    <property type="match status" value="1"/>
</dbReference>
<evidence type="ECO:0000256" key="5">
    <source>
        <dbReference type="ARBA" id="ARBA00022688"/>
    </source>
</evidence>
<comment type="catalytic activity">
    <reaction evidence="14">
        <text>an all-trans-polyprenyl diphosphate + 4-hydroxybenzoate = a 4-hydroxy-3-(all-trans-polyprenyl)benzoate + diphosphate</text>
        <dbReference type="Rhea" id="RHEA:44504"/>
        <dbReference type="Rhea" id="RHEA-COMP:9514"/>
        <dbReference type="Rhea" id="RHEA-COMP:9564"/>
        <dbReference type="ChEBI" id="CHEBI:17879"/>
        <dbReference type="ChEBI" id="CHEBI:33019"/>
        <dbReference type="ChEBI" id="CHEBI:58914"/>
        <dbReference type="ChEBI" id="CHEBI:78396"/>
        <dbReference type="EC" id="2.5.1.39"/>
    </reaction>
    <physiologicalReaction direction="left-to-right" evidence="14">
        <dbReference type="Rhea" id="RHEA:44505"/>
    </physiologicalReaction>
</comment>
<feature type="transmembrane region" description="Helical" evidence="15">
    <location>
        <begin position="80"/>
        <end position="100"/>
    </location>
</feature>
<dbReference type="GO" id="GO:0008412">
    <property type="term" value="F:4-hydroxybenzoate polyprenyltransferase activity"/>
    <property type="evidence" value="ECO:0007669"/>
    <property type="project" value="UniProtKB-EC"/>
</dbReference>
<keyword evidence="5 15" id="KW-0831">Ubiquinone biosynthesis</keyword>
<comment type="caution">
    <text evidence="16">The sequence shown here is derived from an EMBL/GenBank/DDBJ whole genome shotgun (WGS) entry which is preliminary data.</text>
</comment>
<evidence type="ECO:0000256" key="8">
    <source>
        <dbReference type="ARBA" id="ARBA00022946"/>
    </source>
</evidence>
<dbReference type="PANTHER" id="PTHR11048:SF28">
    <property type="entry name" value="4-HYDROXYBENZOATE POLYPRENYLTRANSFERASE, MITOCHONDRIAL"/>
    <property type="match status" value="1"/>
</dbReference>
<dbReference type="GO" id="GO:0006744">
    <property type="term" value="P:ubiquinone biosynthetic process"/>
    <property type="evidence" value="ECO:0007669"/>
    <property type="project" value="UniProtKB-UniRule"/>
</dbReference>
<keyword evidence="17" id="KW-1185">Reference proteome</keyword>
<evidence type="ECO:0000256" key="9">
    <source>
        <dbReference type="ARBA" id="ARBA00022989"/>
    </source>
</evidence>
<evidence type="ECO:0000313" key="16">
    <source>
        <dbReference type="EMBL" id="KAJ8925586.1"/>
    </source>
</evidence>
<feature type="transmembrane region" description="Helical" evidence="15">
    <location>
        <begin position="329"/>
        <end position="349"/>
    </location>
</feature>
<dbReference type="InterPro" id="IPR039653">
    <property type="entry name" value="Prenyltransferase"/>
</dbReference>
<evidence type="ECO:0000256" key="14">
    <source>
        <dbReference type="ARBA" id="ARBA00051182"/>
    </source>
</evidence>
<comment type="function">
    <text evidence="15">Catalyzes the prenylation of para-hydroxybenzoate (PHB) with an all-trans polyprenyl group. Mediates the second step in the final reaction sequence of coenzyme Q (CoQ) biosynthesis, which is the condensation of the polyisoprenoid side chain with PHB, generating the first membrane-bound Q intermediate.</text>
</comment>
<protein>
    <recommendedName>
        <fullName evidence="15">4-hydroxybenzoate polyprenyltransferase, mitochondrial</fullName>
        <shortName evidence="15">4-HB polyprenyltransferase</shortName>
        <ecNumber evidence="15">2.5.1.39</ecNumber>
    </recommendedName>
    <alternativeName>
        <fullName evidence="15">Para-hydroxybenzoate--polyprenyltransferase</fullName>
        <shortName evidence="15">PHB:PPT</shortName>
        <shortName evidence="15">PHB:polyprenyltransferase</shortName>
    </alternativeName>
</protein>
<name>A0AAV8WIJ6_9CUCU</name>
<evidence type="ECO:0000256" key="12">
    <source>
        <dbReference type="ARBA" id="ARBA00049890"/>
    </source>
</evidence>
<keyword evidence="10 15" id="KW-0472">Membrane</keyword>
<evidence type="ECO:0000256" key="3">
    <source>
        <dbReference type="ARBA" id="ARBA00005985"/>
    </source>
</evidence>
<gene>
    <name evidence="15" type="primary">coq2</name>
    <name evidence="16" type="ORF">NQ315_009426</name>
</gene>
<keyword evidence="9 15" id="KW-1133">Transmembrane helix</keyword>
<proteinExistence type="inferred from homology"/>
<keyword evidence="6 15" id="KW-0812">Transmembrane</keyword>
<evidence type="ECO:0000256" key="2">
    <source>
        <dbReference type="ARBA" id="ARBA00004141"/>
    </source>
</evidence>
<evidence type="ECO:0000313" key="17">
    <source>
        <dbReference type="Proteomes" id="UP001159042"/>
    </source>
</evidence>
<feature type="transmembrane region" description="Helical" evidence="15">
    <location>
        <begin position="203"/>
        <end position="224"/>
    </location>
</feature>
<feature type="transmembrane region" description="Helical" evidence="15">
    <location>
        <begin position="273"/>
        <end position="291"/>
    </location>
</feature>
<comment type="pathway">
    <text evidence="15">Cofactor biosynthesis; ubiquinone biosynthesis.</text>
</comment>
<comment type="subcellular location">
    <subcellularLocation>
        <location evidence="2">Membrane</location>
        <topology evidence="2">Multi-pass membrane protein</topology>
    </subcellularLocation>
    <subcellularLocation>
        <location evidence="15">Mitochondrion inner membrane</location>
        <topology evidence="15">Multi-pass membrane protein</topology>
        <orientation evidence="15">Matrix side</orientation>
    </subcellularLocation>
</comment>
<comment type="similarity">
    <text evidence="3 15">Belongs to the UbiA prenyltransferase family.</text>
</comment>
<dbReference type="InterPro" id="IPR006370">
    <property type="entry name" value="HB_polyprenyltransferase-like"/>
</dbReference>
<evidence type="ECO:0000256" key="6">
    <source>
        <dbReference type="ARBA" id="ARBA00022692"/>
    </source>
</evidence>
<dbReference type="AlphaFoldDB" id="A0AAV8WIJ6"/>
<dbReference type="GO" id="GO:0008299">
    <property type="term" value="P:isoprenoid biosynthetic process"/>
    <property type="evidence" value="ECO:0007669"/>
    <property type="project" value="UniProtKB-UniRule"/>
</dbReference>
<dbReference type="HAMAP" id="MF_01635">
    <property type="entry name" value="UbiA"/>
    <property type="match status" value="1"/>
</dbReference>
<dbReference type="Proteomes" id="UP001159042">
    <property type="component" value="Unassembled WGS sequence"/>
</dbReference>
<dbReference type="Gene3D" id="1.10.357.140">
    <property type="entry name" value="UbiA prenyltransferase"/>
    <property type="match status" value="1"/>
</dbReference>
<dbReference type="EMBL" id="JANEYG010000001">
    <property type="protein sequence ID" value="KAJ8925586.1"/>
    <property type="molecule type" value="Genomic_DNA"/>
</dbReference>
<dbReference type="NCBIfam" id="TIGR01474">
    <property type="entry name" value="ubiA_proteo"/>
    <property type="match status" value="1"/>
</dbReference>
<keyword evidence="8" id="KW-0809">Transit peptide</keyword>
<dbReference type="FunFam" id="1.20.120.1780:FF:000001">
    <property type="entry name" value="4-hydroxybenzoate octaprenyltransferase"/>
    <property type="match status" value="1"/>
</dbReference>
<evidence type="ECO:0000256" key="7">
    <source>
        <dbReference type="ARBA" id="ARBA00022792"/>
    </source>
</evidence>
<dbReference type="GO" id="GO:0005743">
    <property type="term" value="C:mitochondrial inner membrane"/>
    <property type="evidence" value="ECO:0007669"/>
    <property type="project" value="UniProtKB-SubCell"/>
</dbReference>
<keyword evidence="15" id="KW-0496">Mitochondrion</keyword>
<evidence type="ECO:0000256" key="4">
    <source>
        <dbReference type="ARBA" id="ARBA00022679"/>
    </source>
</evidence>
<comment type="catalytic activity">
    <reaction evidence="13">
        <text>all-trans-nonaprenyl diphosphate + 4-hydroxybenzoate = 4-hydroxy-3-(all-trans-nonaprenyl)benzoate + diphosphate</text>
        <dbReference type="Rhea" id="RHEA:17709"/>
        <dbReference type="ChEBI" id="CHEBI:17879"/>
        <dbReference type="ChEBI" id="CHEBI:33019"/>
        <dbReference type="ChEBI" id="CHEBI:58391"/>
        <dbReference type="ChEBI" id="CHEBI:84502"/>
        <dbReference type="EC" id="2.5.1.39"/>
    </reaction>
    <physiologicalReaction direction="left-to-right" evidence="13">
        <dbReference type="Rhea" id="RHEA:17710"/>
    </physiologicalReaction>
</comment>
<dbReference type="FunFam" id="1.10.357.140:FF:000003">
    <property type="entry name" value="4-hydroxybenzoate polyprenyltransferase, mitochondrial"/>
    <property type="match status" value="1"/>
</dbReference>
<keyword evidence="11 15" id="KW-0414">Isoprene biosynthesis</keyword>
<comment type="cofactor">
    <cofactor evidence="1 15">
        <name>Mg(2+)</name>
        <dbReference type="ChEBI" id="CHEBI:18420"/>
    </cofactor>
</comment>
<dbReference type="InterPro" id="IPR000537">
    <property type="entry name" value="UbiA_prenyltransferase"/>
</dbReference>
<organism evidence="16 17">
    <name type="scientific">Exocentrus adspersus</name>
    <dbReference type="NCBI Taxonomy" id="1586481"/>
    <lineage>
        <taxon>Eukaryota</taxon>
        <taxon>Metazoa</taxon>
        <taxon>Ecdysozoa</taxon>
        <taxon>Arthropoda</taxon>
        <taxon>Hexapoda</taxon>
        <taxon>Insecta</taxon>
        <taxon>Pterygota</taxon>
        <taxon>Neoptera</taxon>
        <taxon>Endopterygota</taxon>
        <taxon>Coleoptera</taxon>
        <taxon>Polyphaga</taxon>
        <taxon>Cucujiformia</taxon>
        <taxon>Chrysomeloidea</taxon>
        <taxon>Cerambycidae</taxon>
        <taxon>Lamiinae</taxon>
        <taxon>Acanthocinini</taxon>
        <taxon>Exocentrus</taxon>
    </lineage>
</organism>
<evidence type="ECO:0000256" key="13">
    <source>
        <dbReference type="ARBA" id="ARBA00050454"/>
    </source>
</evidence>
<evidence type="ECO:0000256" key="11">
    <source>
        <dbReference type="ARBA" id="ARBA00023229"/>
    </source>
</evidence>
<reference evidence="16 17" key="1">
    <citation type="journal article" date="2023" name="Insect Mol. Biol.">
        <title>Genome sequencing provides insights into the evolution of gene families encoding plant cell wall-degrading enzymes in longhorned beetles.</title>
        <authorList>
            <person name="Shin N.R."/>
            <person name="Okamura Y."/>
            <person name="Kirsch R."/>
            <person name="Pauchet Y."/>
        </authorList>
    </citation>
    <scope>NUCLEOTIDE SEQUENCE [LARGE SCALE GENOMIC DNA]</scope>
    <source>
        <strain evidence="16">EAD_L_NR</strain>
    </source>
</reference>
<dbReference type="InterPro" id="IPR030470">
    <property type="entry name" value="UbiA_prenylTrfase_CS"/>
</dbReference>
<keyword evidence="4 15" id="KW-0808">Transferase</keyword>